<feature type="domain" description="Potassium channel" evidence="3">
    <location>
        <begin position="58"/>
        <end position="133"/>
    </location>
</feature>
<keyword evidence="5" id="KW-1185">Reference proteome</keyword>
<sequence length="165" mass="18204">MLLEILYGTVLILVTTLLGLAALPLLDWLAARATPDEAARHGPGWLLLQVGLSVIWLLTLILMSCWVWSLLLLHLDLFATLDEAMYFALVAFTTVGFGDVVLPPEWAILSGMLAINGLFMAALLTGAFVDLVRKVRSAQTLMARRRHDRMAAESARPAHKDRPED</sequence>
<evidence type="ECO:0000259" key="3">
    <source>
        <dbReference type="Pfam" id="PF07885"/>
    </source>
</evidence>
<comment type="caution">
    <text evidence="4">The sequence shown here is derived from an EMBL/GenBank/DDBJ whole genome shotgun (WGS) entry which is preliminary data.</text>
</comment>
<feature type="transmembrane region" description="Helical" evidence="2">
    <location>
        <begin position="5"/>
        <end position="26"/>
    </location>
</feature>
<keyword evidence="2" id="KW-0812">Transmembrane</keyword>
<feature type="transmembrane region" description="Helical" evidence="2">
    <location>
        <begin position="84"/>
        <end position="102"/>
    </location>
</feature>
<protein>
    <submittedName>
        <fullName evidence="4">Ion channel</fullName>
    </submittedName>
</protein>
<dbReference type="RefSeq" id="WP_275632248.1">
    <property type="nucleotide sequence ID" value="NZ_JARGYD010000002.1"/>
</dbReference>
<name>A0ABV7GPP7_9RHOB</name>
<dbReference type="InterPro" id="IPR013099">
    <property type="entry name" value="K_chnl_dom"/>
</dbReference>
<dbReference type="EMBL" id="JBHRTB010000010">
    <property type="protein sequence ID" value="MFC3141491.1"/>
    <property type="molecule type" value="Genomic_DNA"/>
</dbReference>
<feature type="transmembrane region" description="Helical" evidence="2">
    <location>
        <begin position="46"/>
        <end position="72"/>
    </location>
</feature>
<proteinExistence type="predicted"/>
<feature type="transmembrane region" description="Helical" evidence="2">
    <location>
        <begin position="108"/>
        <end position="132"/>
    </location>
</feature>
<organism evidence="4 5">
    <name type="scientific">Psychromarinibacter halotolerans</name>
    <dbReference type="NCBI Taxonomy" id="1775175"/>
    <lineage>
        <taxon>Bacteria</taxon>
        <taxon>Pseudomonadati</taxon>
        <taxon>Pseudomonadota</taxon>
        <taxon>Alphaproteobacteria</taxon>
        <taxon>Rhodobacterales</taxon>
        <taxon>Paracoccaceae</taxon>
        <taxon>Psychromarinibacter</taxon>
    </lineage>
</organism>
<dbReference type="Proteomes" id="UP001595632">
    <property type="component" value="Unassembled WGS sequence"/>
</dbReference>
<evidence type="ECO:0000313" key="5">
    <source>
        <dbReference type="Proteomes" id="UP001595632"/>
    </source>
</evidence>
<reference evidence="5" key="1">
    <citation type="journal article" date="2019" name="Int. J. Syst. Evol. Microbiol.">
        <title>The Global Catalogue of Microorganisms (GCM) 10K type strain sequencing project: providing services to taxonomists for standard genome sequencing and annotation.</title>
        <authorList>
            <consortium name="The Broad Institute Genomics Platform"/>
            <consortium name="The Broad Institute Genome Sequencing Center for Infectious Disease"/>
            <person name="Wu L."/>
            <person name="Ma J."/>
        </authorList>
    </citation>
    <scope>NUCLEOTIDE SEQUENCE [LARGE SCALE GENOMIC DNA]</scope>
    <source>
        <strain evidence="5">KCTC 52366</strain>
    </source>
</reference>
<accession>A0ABV7GPP7</accession>
<evidence type="ECO:0000256" key="2">
    <source>
        <dbReference type="SAM" id="Phobius"/>
    </source>
</evidence>
<dbReference type="SUPFAM" id="SSF81324">
    <property type="entry name" value="Voltage-gated potassium channels"/>
    <property type="match status" value="1"/>
</dbReference>
<keyword evidence="2" id="KW-0472">Membrane</keyword>
<evidence type="ECO:0000313" key="4">
    <source>
        <dbReference type="EMBL" id="MFC3141491.1"/>
    </source>
</evidence>
<feature type="region of interest" description="Disordered" evidence="1">
    <location>
        <begin position="146"/>
        <end position="165"/>
    </location>
</feature>
<keyword evidence="2" id="KW-1133">Transmembrane helix</keyword>
<dbReference type="Pfam" id="PF07885">
    <property type="entry name" value="Ion_trans_2"/>
    <property type="match status" value="1"/>
</dbReference>
<evidence type="ECO:0000256" key="1">
    <source>
        <dbReference type="SAM" id="MobiDB-lite"/>
    </source>
</evidence>
<dbReference type="Gene3D" id="1.10.287.70">
    <property type="match status" value="1"/>
</dbReference>
<gene>
    <name evidence="4" type="ORF">ACFOGP_02165</name>
</gene>
<feature type="compositionally biased region" description="Basic and acidic residues" evidence="1">
    <location>
        <begin position="156"/>
        <end position="165"/>
    </location>
</feature>